<dbReference type="Pfam" id="PF22458">
    <property type="entry name" value="RsmF-B_ferredox"/>
    <property type="match status" value="1"/>
</dbReference>
<keyword evidence="4 5" id="KW-0694">RNA-binding</keyword>
<keyword evidence="3 5" id="KW-0949">S-adenosyl-L-methionine</keyword>
<feature type="binding site" evidence="5">
    <location>
        <position position="302"/>
    </location>
    <ligand>
        <name>S-adenosyl-L-methionine</name>
        <dbReference type="ChEBI" id="CHEBI:59789"/>
    </ligand>
</feature>
<dbReference type="InterPro" id="IPR029063">
    <property type="entry name" value="SAM-dependent_MTases_sf"/>
</dbReference>
<dbReference type="PANTHER" id="PTHR22807:SF53">
    <property type="entry name" value="RIBOSOMAL RNA SMALL SUBUNIT METHYLTRANSFERASE B-RELATED"/>
    <property type="match status" value="1"/>
</dbReference>
<evidence type="ECO:0000259" key="6">
    <source>
        <dbReference type="PROSITE" id="PS51686"/>
    </source>
</evidence>
<dbReference type="InterPro" id="IPR054728">
    <property type="entry name" value="RsmB-like_ferredoxin"/>
</dbReference>
<dbReference type="PROSITE" id="PS51686">
    <property type="entry name" value="SAM_MT_RSMB_NOP"/>
    <property type="match status" value="1"/>
</dbReference>
<organism evidence="7 8">
    <name type="scientific">Burkholderia pseudomallei</name>
    <name type="common">Pseudomonas pseudomallei</name>
    <dbReference type="NCBI Taxonomy" id="28450"/>
    <lineage>
        <taxon>Bacteria</taxon>
        <taxon>Pseudomonadati</taxon>
        <taxon>Pseudomonadota</taxon>
        <taxon>Betaproteobacteria</taxon>
        <taxon>Burkholderiales</taxon>
        <taxon>Burkholderiaceae</taxon>
        <taxon>Burkholderia</taxon>
        <taxon>pseudomallei group</taxon>
    </lineage>
</organism>
<name>A0AA40JCM6_BURPE</name>
<dbReference type="InterPro" id="IPR001678">
    <property type="entry name" value="MeTrfase_RsmB-F_NOP2_dom"/>
</dbReference>
<feature type="domain" description="SAM-dependent MTase RsmB/NOP-type" evidence="6">
    <location>
        <begin position="141"/>
        <end position="418"/>
    </location>
</feature>
<keyword evidence="2 5" id="KW-0808">Transferase</keyword>
<feature type="binding site" evidence="5">
    <location>
        <position position="282"/>
    </location>
    <ligand>
        <name>S-adenosyl-L-methionine</name>
        <dbReference type="ChEBI" id="CHEBI:59789"/>
    </ligand>
</feature>
<evidence type="ECO:0000256" key="4">
    <source>
        <dbReference type="ARBA" id="ARBA00022884"/>
    </source>
</evidence>
<dbReference type="InterPro" id="IPR049560">
    <property type="entry name" value="MeTrfase_RsmB-F_NOP2_cat"/>
</dbReference>
<evidence type="ECO:0000256" key="2">
    <source>
        <dbReference type="ARBA" id="ARBA00022679"/>
    </source>
</evidence>
<dbReference type="InterPro" id="IPR023267">
    <property type="entry name" value="RCMT"/>
</dbReference>
<comment type="caution">
    <text evidence="5">Lacks conserved residue(s) required for the propagation of feature annotation.</text>
</comment>
<reference evidence="7 8" key="1">
    <citation type="submission" date="2014-08" db="EMBL/GenBank/DDBJ databases">
        <authorList>
            <person name="Bunnell A."/>
            <person name="Chain P.S."/>
            <person name="Chertkov O."/>
            <person name="Currie B.J."/>
            <person name="Daligault H.E."/>
            <person name="Davenport K.W."/>
            <person name="Davis C."/>
            <person name="Gleasner C.D."/>
            <person name="Johnson S.L."/>
            <person name="Kaestli M."/>
            <person name="Koren S."/>
            <person name="Kunde Y.A."/>
            <person name="Mayo M."/>
            <person name="McMurry K.K."/>
            <person name="Price E.P."/>
            <person name="Reitenga K.G."/>
            <person name="Robison R."/>
            <person name="Rosovitz M.J."/>
            <person name="Sarovich D.S."/>
            <person name="Teshima H."/>
        </authorList>
    </citation>
    <scope>NUCLEOTIDE SEQUENCE [LARGE SCALE GENOMIC DNA]</scope>
    <source>
        <strain evidence="7 8">MSHR44</strain>
    </source>
</reference>
<dbReference type="PRINTS" id="PR02008">
    <property type="entry name" value="RCMTFAMILY"/>
</dbReference>
<dbReference type="RefSeq" id="WP_038738447.1">
    <property type="nucleotide sequence ID" value="NZ_KN323088.1"/>
</dbReference>
<dbReference type="EMBL" id="JQIM01000010">
    <property type="protein sequence ID" value="KGX07965.1"/>
    <property type="molecule type" value="Genomic_DNA"/>
</dbReference>
<evidence type="ECO:0000256" key="3">
    <source>
        <dbReference type="ARBA" id="ARBA00022691"/>
    </source>
</evidence>
<keyword evidence="1 5" id="KW-0489">Methyltransferase</keyword>
<comment type="similarity">
    <text evidence="5">Belongs to the class I-like SAM-binding methyltransferase superfamily. RsmB/NOP family.</text>
</comment>
<dbReference type="CDD" id="cd02440">
    <property type="entry name" value="AdoMet_MTases"/>
    <property type="match status" value="1"/>
</dbReference>
<dbReference type="AlphaFoldDB" id="A0AA40JCM6"/>
<protein>
    <submittedName>
        <fullName evidence="7">UbiE/COQ5 methyltransferase family protein</fullName>
    </submittedName>
</protein>
<evidence type="ECO:0000256" key="1">
    <source>
        <dbReference type="ARBA" id="ARBA00022603"/>
    </source>
</evidence>
<proteinExistence type="inferred from homology"/>
<gene>
    <name evidence="7" type="ORF">Y036_1112</name>
</gene>
<evidence type="ECO:0000313" key="8">
    <source>
        <dbReference type="Proteomes" id="UP000030475"/>
    </source>
</evidence>
<dbReference type="PANTHER" id="PTHR22807">
    <property type="entry name" value="NOP2 YEAST -RELATED NOL1/NOP2/FMU SUN DOMAIN-CONTAINING"/>
    <property type="match status" value="1"/>
</dbReference>
<evidence type="ECO:0000313" key="7">
    <source>
        <dbReference type="EMBL" id="KGX07965.1"/>
    </source>
</evidence>
<sequence>MKLHGFLIGQTEALLAEVLKFAGPADVTTSRFFRAHPKLGHAERGVIAEAVFAVLRRRMEYAHLAESGTGAPARRLTLLGLMQTVGRSALKPFVSDAEWAWLDHVAKIDPASLPLRVRTNLPDWIHQALAERLGADELAQFAAAVNYPAPLDLRANALKATRDQVIDSLRAAGIDAGATPFAPFGVRVVGKPALTKLKLFEEGLIEVQDEGSQLLCSLVAPRRGEMIVDFCAGAGGKTLALGAMMRSTGRLYAFDVSEKRLAKLKPRLARSGLSNVNPVLIDSEHDAKIKRLAGKIDRVLVDAPCSGLGTLRRNPDLKWRQSRETVDELAPKQASILASAARLVKKGGRLVYATCSVLEAENEAIVSAFLAAHPAFELVPASRVLAEQRIALDTGDYLSLWPHRHATDGFFAAVLERRAQ</sequence>
<dbReference type="GO" id="GO:0003723">
    <property type="term" value="F:RNA binding"/>
    <property type="evidence" value="ECO:0007669"/>
    <property type="project" value="UniProtKB-UniRule"/>
</dbReference>
<feature type="active site" description="Nucleophile" evidence="5">
    <location>
        <position position="355"/>
    </location>
</feature>
<comment type="caution">
    <text evidence="7">The sequence shown here is derived from an EMBL/GenBank/DDBJ whole genome shotgun (WGS) entry which is preliminary data.</text>
</comment>
<evidence type="ECO:0000256" key="5">
    <source>
        <dbReference type="PROSITE-ProRule" id="PRU01023"/>
    </source>
</evidence>
<dbReference type="Proteomes" id="UP000030475">
    <property type="component" value="Unassembled WGS sequence"/>
</dbReference>
<dbReference type="SUPFAM" id="SSF53335">
    <property type="entry name" value="S-adenosyl-L-methionine-dependent methyltransferases"/>
    <property type="match status" value="1"/>
</dbReference>
<dbReference type="GO" id="GO:0001510">
    <property type="term" value="P:RNA methylation"/>
    <property type="evidence" value="ECO:0007669"/>
    <property type="project" value="InterPro"/>
</dbReference>
<dbReference type="GO" id="GO:0008173">
    <property type="term" value="F:RNA methyltransferase activity"/>
    <property type="evidence" value="ECO:0007669"/>
    <property type="project" value="InterPro"/>
</dbReference>
<accession>A0AA40JCM6</accession>
<dbReference type="Pfam" id="PF01189">
    <property type="entry name" value="Methyltr_RsmB-F"/>
    <property type="match status" value="1"/>
</dbReference>
<dbReference type="Gene3D" id="3.40.50.150">
    <property type="entry name" value="Vaccinia Virus protein VP39"/>
    <property type="match status" value="1"/>
</dbReference>
<feature type="binding site" evidence="5">
    <location>
        <position position="255"/>
    </location>
    <ligand>
        <name>S-adenosyl-L-methionine</name>
        <dbReference type="ChEBI" id="CHEBI:59789"/>
    </ligand>
</feature>